<evidence type="ECO:0000313" key="3">
    <source>
        <dbReference type="EMBL" id="OLF11466.1"/>
    </source>
</evidence>
<dbReference type="EMBL" id="MSIF01000004">
    <property type="protein sequence ID" value="OLF11466.1"/>
    <property type="molecule type" value="Genomic_DNA"/>
</dbReference>
<feature type="domain" description="Ricin B lectin" evidence="2">
    <location>
        <begin position="35"/>
        <end position="169"/>
    </location>
</feature>
<evidence type="ECO:0000313" key="4">
    <source>
        <dbReference type="Proteomes" id="UP000185696"/>
    </source>
</evidence>
<protein>
    <recommendedName>
        <fullName evidence="2">Ricin B lectin domain-containing protein</fullName>
    </recommendedName>
</protein>
<dbReference type="Pfam" id="PF00652">
    <property type="entry name" value="Ricin_B_lectin"/>
    <property type="match status" value="1"/>
</dbReference>
<comment type="caution">
    <text evidence="3">The sequence shown here is derived from an EMBL/GenBank/DDBJ whole genome shotgun (WGS) entry which is preliminary data.</text>
</comment>
<dbReference type="Proteomes" id="UP000185696">
    <property type="component" value="Unassembled WGS sequence"/>
</dbReference>
<dbReference type="SMART" id="SM00458">
    <property type="entry name" value="RICIN"/>
    <property type="match status" value="1"/>
</dbReference>
<dbReference type="SUPFAM" id="SSF50370">
    <property type="entry name" value="Ricin B-like lectins"/>
    <property type="match status" value="1"/>
</dbReference>
<feature type="signal peptide" evidence="1">
    <location>
        <begin position="1"/>
        <end position="25"/>
    </location>
</feature>
<dbReference type="RefSeq" id="WP_075132701.1">
    <property type="nucleotide sequence ID" value="NZ_MSIF01000004.1"/>
</dbReference>
<organism evidence="3 4">
    <name type="scientific">Actinophytocola xinjiangensis</name>
    <dbReference type="NCBI Taxonomy" id="485602"/>
    <lineage>
        <taxon>Bacteria</taxon>
        <taxon>Bacillati</taxon>
        <taxon>Actinomycetota</taxon>
        <taxon>Actinomycetes</taxon>
        <taxon>Pseudonocardiales</taxon>
        <taxon>Pseudonocardiaceae</taxon>
    </lineage>
</organism>
<dbReference type="InterPro" id="IPR000772">
    <property type="entry name" value="Ricin_B_lectin"/>
</dbReference>
<dbReference type="Gene3D" id="2.80.10.50">
    <property type="match status" value="1"/>
</dbReference>
<reference evidence="3 4" key="1">
    <citation type="submission" date="2016-12" db="EMBL/GenBank/DDBJ databases">
        <title>The draft genome sequence of Actinophytocola xinjiangensis.</title>
        <authorList>
            <person name="Wang W."/>
            <person name="Yuan L."/>
        </authorList>
    </citation>
    <scope>NUCLEOTIDE SEQUENCE [LARGE SCALE GENOMIC DNA]</scope>
    <source>
        <strain evidence="3 4">CGMCC 4.4663</strain>
    </source>
</reference>
<name>A0A7Z0WP64_9PSEU</name>
<sequence length="173" mass="18407">MRRPVLLAVAATSVLLVGVATPAAASAGPARVLVDSYVVSAHAPDLALSIENDPSEVGARAELAPLTGAPEQRWELGENDITDLRNIGTGKCLTFADAPVLPRPVVQAECDGTDQQTWYYVAADAGFDSWRFQNVATDTCITAVDLRPGAPLFEAPCDEEDTRQQWTSVEPGQ</sequence>
<dbReference type="InterPro" id="IPR035992">
    <property type="entry name" value="Ricin_B-like_lectins"/>
</dbReference>
<dbReference type="CDD" id="cd00161">
    <property type="entry name" value="beta-trefoil_Ricin-like"/>
    <property type="match status" value="1"/>
</dbReference>
<feature type="chain" id="PRO_5030864850" description="Ricin B lectin domain-containing protein" evidence="1">
    <location>
        <begin position="26"/>
        <end position="173"/>
    </location>
</feature>
<dbReference type="OrthoDB" id="3691669at2"/>
<evidence type="ECO:0000256" key="1">
    <source>
        <dbReference type="SAM" id="SignalP"/>
    </source>
</evidence>
<keyword evidence="4" id="KW-1185">Reference proteome</keyword>
<accession>A0A7Z0WP64</accession>
<dbReference type="AlphaFoldDB" id="A0A7Z0WP64"/>
<proteinExistence type="predicted"/>
<keyword evidence="1" id="KW-0732">Signal</keyword>
<dbReference type="PROSITE" id="PS50231">
    <property type="entry name" value="RICIN_B_LECTIN"/>
    <property type="match status" value="1"/>
</dbReference>
<gene>
    <name evidence="3" type="ORF">BLA60_10860</name>
</gene>
<evidence type="ECO:0000259" key="2">
    <source>
        <dbReference type="SMART" id="SM00458"/>
    </source>
</evidence>